<evidence type="ECO:0000313" key="7">
    <source>
        <dbReference type="Proteomes" id="UP000245728"/>
    </source>
</evidence>
<evidence type="ECO:0000313" key="6">
    <source>
        <dbReference type="EMBL" id="AWL11715.1"/>
    </source>
</evidence>
<dbReference type="NCBIfam" id="TIGR00997">
    <property type="entry name" value="ispZ"/>
    <property type="match status" value="1"/>
</dbReference>
<feature type="transmembrane region" description="Helical" evidence="5">
    <location>
        <begin position="22"/>
        <end position="40"/>
    </location>
</feature>
<evidence type="ECO:0000256" key="3">
    <source>
        <dbReference type="ARBA" id="ARBA00022989"/>
    </source>
</evidence>
<dbReference type="EMBL" id="CP029347">
    <property type="protein sequence ID" value="AWL11715.1"/>
    <property type="molecule type" value="Genomic_DNA"/>
</dbReference>
<dbReference type="KEGG" id="salh:HMF8227_01234"/>
<reference evidence="6 7" key="1">
    <citation type="submission" date="2018-05" db="EMBL/GenBank/DDBJ databases">
        <title>Salinimonas sp. HMF8227 Genome sequencing and assembly.</title>
        <authorList>
            <person name="Kang H."/>
            <person name="Kang J."/>
            <person name="Cha I."/>
            <person name="Kim H."/>
            <person name="Joh K."/>
        </authorList>
    </citation>
    <scope>NUCLEOTIDE SEQUENCE [LARGE SCALE GENOMIC DNA]</scope>
    <source>
        <strain evidence="6 7">HMF8227</strain>
    </source>
</reference>
<evidence type="ECO:0000256" key="4">
    <source>
        <dbReference type="ARBA" id="ARBA00023136"/>
    </source>
</evidence>
<keyword evidence="4 5" id="KW-0472">Membrane</keyword>
<protein>
    <recommendedName>
        <fullName evidence="5">Inner membrane-spanning protein YciB</fullName>
    </recommendedName>
</protein>
<feature type="transmembrane region" description="Helical" evidence="5">
    <location>
        <begin position="120"/>
        <end position="138"/>
    </location>
</feature>
<comment type="subcellular location">
    <subcellularLocation>
        <location evidence="5">Cell inner membrane</location>
        <topology evidence="5">Multi-pass membrane protein</topology>
    </subcellularLocation>
</comment>
<dbReference type="Proteomes" id="UP000245728">
    <property type="component" value="Chromosome"/>
</dbReference>
<feature type="transmembrane region" description="Helical" evidence="5">
    <location>
        <begin position="74"/>
        <end position="94"/>
    </location>
</feature>
<keyword evidence="5" id="KW-0997">Cell inner membrane</keyword>
<dbReference type="Pfam" id="PF04279">
    <property type="entry name" value="IspA"/>
    <property type="match status" value="1"/>
</dbReference>
<keyword evidence="3 5" id="KW-1133">Transmembrane helix</keyword>
<comment type="function">
    <text evidence="5">Plays a role in cell envelope biogenesis, maintenance of cell envelope integrity and membrane homeostasis.</text>
</comment>
<comment type="similarity">
    <text evidence="5">Belongs to the YciB family.</text>
</comment>
<dbReference type="InterPro" id="IPR006008">
    <property type="entry name" value="YciB"/>
</dbReference>
<sequence length="183" mass="20793">MTALFEFLPLIVFFVVYKIEGIFWATGALMAMMVLQILVTFAKTKSVPKKQWLFLAIILVFGGLTIGLRDETFIMWKPTIVYVVFFAGLMISQWMKKPAIKGLMGGAIAMPERIWNRLNTSWALFFLLSAMVNLYVAYQFSEEVWVNFKVWGMTGATLLFCVASILAVQKHVTEVDTPAKEND</sequence>
<gene>
    <name evidence="5" type="primary">yciB</name>
    <name evidence="6" type="ORF">HMF8227_01234</name>
</gene>
<proteinExistence type="inferred from homology"/>
<dbReference type="PANTHER" id="PTHR36917:SF1">
    <property type="entry name" value="INNER MEMBRANE-SPANNING PROTEIN YCIB"/>
    <property type="match status" value="1"/>
</dbReference>
<name>A0A2S2E238_9ALTE</name>
<dbReference type="GO" id="GO:0005886">
    <property type="term" value="C:plasma membrane"/>
    <property type="evidence" value="ECO:0007669"/>
    <property type="project" value="UniProtKB-SubCell"/>
</dbReference>
<dbReference type="PANTHER" id="PTHR36917">
    <property type="entry name" value="INTRACELLULAR SEPTATION PROTEIN A-RELATED"/>
    <property type="match status" value="1"/>
</dbReference>
<feature type="transmembrane region" description="Helical" evidence="5">
    <location>
        <begin position="52"/>
        <end position="68"/>
    </location>
</feature>
<dbReference type="OrthoDB" id="9788219at2"/>
<keyword evidence="7" id="KW-1185">Reference proteome</keyword>
<keyword evidence="2 5" id="KW-0812">Transmembrane</keyword>
<feature type="transmembrane region" description="Helical" evidence="5">
    <location>
        <begin position="150"/>
        <end position="168"/>
    </location>
</feature>
<evidence type="ECO:0000256" key="1">
    <source>
        <dbReference type="ARBA" id="ARBA00022475"/>
    </source>
</evidence>
<dbReference type="AlphaFoldDB" id="A0A2S2E238"/>
<dbReference type="NCBIfam" id="NF001324">
    <property type="entry name" value="PRK00259.1-2"/>
    <property type="match status" value="1"/>
</dbReference>
<evidence type="ECO:0000256" key="2">
    <source>
        <dbReference type="ARBA" id="ARBA00022692"/>
    </source>
</evidence>
<evidence type="ECO:0000256" key="5">
    <source>
        <dbReference type="HAMAP-Rule" id="MF_00189"/>
    </source>
</evidence>
<dbReference type="RefSeq" id="WP_109339335.1">
    <property type="nucleotide sequence ID" value="NZ_CP029347.1"/>
</dbReference>
<dbReference type="HAMAP" id="MF_00189">
    <property type="entry name" value="YciB"/>
    <property type="match status" value="1"/>
</dbReference>
<keyword evidence="1 5" id="KW-1003">Cell membrane</keyword>
<organism evidence="6 7">
    <name type="scientific">Saliniradius amylolyticus</name>
    <dbReference type="NCBI Taxonomy" id="2183582"/>
    <lineage>
        <taxon>Bacteria</taxon>
        <taxon>Pseudomonadati</taxon>
        <taxon>Pseudomonadota</taxon>
        <taxon>Gammaproteobacteria</taxon>
        <taxon>Alteromonadales</taxon>
        <taxon>Alteromonadaceae</taxon>
        <taxon>Saliniradius</taxon>
    </lineage>
</organism>
<accession>A0A2S2E238</accession>